<protein>
    <submittedName>
        <fullName evidence="2">Uncharacterized protein</fullName>
    </submittedName>
</protein>
<keyword evidence="3" id="KW-1185">Reference proteome</keyword>
<dbReference type="Proteomes" id="UP000627521">
    <property type="component" value="Unassembled WGS sequence"/>
</dbReference>
<dbReference type="EMBL" id="JACXXH010000001">
    <property type="protein sequence ID" value="MBD3862106.1"/>
    <property type="molecule type" value="Genomic_DNA"/>
</dbReference>
<evidence type="ECO:0000313" key="3">
    <source>
        <dbReference type="Proteomes" id="UP000627521"/>
    </source>
</evidence>
<feature type="transmembrane region" description="Helical" evidence="1">
    <location>
        <begin position="36"/>
        <end position="61"/>
    </location>
</feature>
<dbReference type="RefSeq" id="WP_099569448.1">
    <property type="nucleotide sequence ID" value="NZ_CAXBHU010000001.1"/>
</dbReference>
<organism evidence="2 3">
    <name type="scientific">Olleya marilimosa</name>
    <dbReference type="NCBI Taxonomy" id="272164"/>
    <lineage>
        <taxon>Bacteria</taxon>
        <taxon>Pseudomonadati</taxon>
        <taxon>Bacteroidota</taxon>
        <taxon>Flavobacteriia</taxon>
        <taxon>Flavobacteriales</taxon>
        <taxon>Flavobacteriaceae</taxon>
    </lineage>
</organism>
<evidence type="ECO:0000256" key="1">
    <source>
        <dbReference type="SAM" id="Phobius"/>
    </source>
</evidence>
<proteinExistence type="predicted"/>
<sequence length="96" mass="11316">MTKLQIEYIRLSFSLFVFIFIITLLFFHINQVQLQWFTALTKVMTIPALLLSIAIPLWMIVDLFRKKVADKSIFNLTFFISVISILLLLFAIYILK</sequence>
<feature type="transmembrane region" description="Helical" evidence="1">
    <location>
        <begin position="73"/>
        <end position="95"/>
    </location>
</feature>
<accession>A0ABR8LR06</accession>
<keyword evidence="1" id="KW-0812">Transmembrane</keyword>
<keyword evidence="1" id="KW-1133">Transmembrane helix</keyword>
<comment type="caution">
    <text evidence="2">The sequence shown here is derived from an EMBL/GenBank/DDBJ whole genome shotgun (WGS) entry which is preliminary data.</text>
</comment>
<gene>
    <name evidence="2" type="ORF">IEG06_01490</name>
</gene>
<feature type="transmembrane region" description="Helical" evidence="1">
    <location>
        <begin position="12"/>
        <end position="30"/>
    </location>
</feature>
<name>A0ABR8LR06_9FLAO</name>
<reference evidence="2 3" key="1">
    <citation type="submission" date="2020-09" db="EMBL/GenBank/DDBJ databases">
        <title>Bacillus nautilus sp. nov., Chryseoglobus crepusculi sp. nov, and Psychrobacter noctis sp. nov., isolated from deep-sea sponges from the equatorial Atlantic.</title>
        <authorList>
            <person name="Stennett H.L."/>
            <person name="Williams S.E."/>
        </authorList>
    </citation>
    <scope>NUCLEOTIDE SEQUENCE [LARGE SCALE GENOMIC DNA]</scope>
    <source>
        <strain evidence="2 3">28M-24</strain>
    </source>
</reference>
<evidence type="ECO:0000313" key="2">
    <source>
        <dbReference type="EMBL" id="MBD3862106.1"/>
    </source>
</evidence>
<keyword evidence="1" id="KW-0472">Membrane</keyword>